<feature type="transmembrane region" description="Helical" evidence="7">
    <location>
        <begin position="101"/>
        <end position="126"/>
    </location>
</feature>
<feature type="transmembrane region" description="Helical" evidence="7">
    <location>
        <begin position="162"/>
        <end position="186"/>
    </location>
</feature>
<proteinExistence type="inferred from homology"/>
<dbReference type="InterPro" id="IPR000539">
    <property type="entry name" value="Frizzled/Smoothened_7TM"/>
</dbReference>
<name>A0A6A3KTM3_9STRA</name>
<dbReference type="SMART" id="SM01330">
    <property type="entry name" value="Frizzled"/>
    <property type="match status" value="1"/>
</dbReference>
<dbReference type="PANTHER" id="PTHR23112">
    <property type="entry name" value="G PROTEIN-COUPLED RECEPTOR 157-RELATED"/>
    <property type="match status" value="1"/>
</dbReference>
<evidence type="ECO:0000256" key="4">
    <source>
        <dbReference type="ARBA" id="ARBA00022989"/>
    </source>
</evidence>
<evidence type="ECO:0000256" key="3">
    <source>
        <dbReference type="ARBA" id="ARBA00022692"/>
    </source>
</evidence>
<evidence type="ECO:0000256" key="2">
    <source>
        <dbReference type="ARBA" id="ARBA00008077"/>
    </source>
</evidence>
<dbReference type="Proteomes" id="UP000460718">
    <property type="component" value="Unassembled WGS sequence"/>
</dbReference>
<sequence length="652" mass="74249">MDDVGASVQDQQLRAARELSTSKLLIGVSSGLSLLGALVMIVHFVVYQESRRCGRRLLFCLHLADAGAACAWLLVFLLPTVDDDTDPNEVHTATTCTAQGYALVFFQLASCLWTACFAFHLFQLLAGRCKAPELYEDRYHFVAWGIPIATVAHLYTQTLAGTGLLVIFYVPVVLTFLHNLVTYVMLLYLMTDSLSTSMETRVHYRLLLYSWAYFLPNVWAVFAFAYQAVAPKHALNAPLLYLISFFTPLQGLMNAIVYGMNRTFLQRQGMDTECGALVVSFLSFQERHQLRAVSRRWLFTCTWLQFSGDDGAEVQLRKSVWNLRSRAFRHDWNTFIRHECHAFLPRLLELLPAAAMTETMELKKGLCLSTNNGQRPSFENVHARSGYIQQKINRCGNLPNLLLTEELSELRSELFRVKQPECWNMALYGGGPGYDALGLVFMREYFRAWDVSFHTTVYDNEPGWVSAIDALDGTLGKMGQCNTSVNFQHCDITFDVHAEENSHVSKTLKSTQLHVFSFVCVENFCLLRDSAYVFLRSLFSQCSAGSYFIFTDSTHRLWPAIFDVANAIAPDRFRVWTPFARSCHYALVLQKLPEYSAPASTYPFYSQAMEKLQDFRRHQQQHLITMEAQQPNDQSEDEEDEEGFGLMTAMLQ</sequence>
<organism evidence="9 11">
    <name type="scientific">Phytophthora fragariae</name>
    <dbReference type="NCBI Taxonomy" id="53985"/>
    <lineage>
        <taxon>Eukaryota</taxon>
        <taxon>Sar</taxon>
        <taxon>Stramenopiles</taxon>
        <taxon>Oomycota</taxon>
        <taxon>Peronosporomycetes</taxon>
        <taxon>Peronosporales</taxon>
        <taxon>Peronosporaceae</taxon>
        <taxon>Phytophthora</taxon>
    </lineage>
</organism>
<dbReference type="EMBL" id="QXFX01000528">
    <property type="protein sequence ID" value="KAE9112439.1"/>
    <property type="molecule type" value="Genomic_DNA"/>
</dbReference>
<evidence type="ECO:0000313" key="11">
    <source>
        <dbReference type="Proteomes" id="UP000460718"/>
    </source>
</evidence>
<feature type="domain" description="G-protein coupled receptors family 2 profile 2" evidence="8">
    <location>
        <begin position="22"/>
        <end position="262"/>
    </location>
</feature>
<comment type="subcellular location">
    <subcellularLocation>
        <location evidence="1">Membrane</location>
        <topology evidence="1">Multi-pass membrane protein</topology>
    </subcellularLocation>
</comment>
<evidence type="ECO:0000313" key="12">
    <source>
        <dbReference type="Proteomes" id="UP000488956"/>
    </source>
</evidence>
<dbReference type="InterPro" id="IPR000832">
    <property type="entry name" value="GPCR_2_secretin-like"/>
</dbReference>
<dbReference type="GO" id="GO:0007189">
    <property type="term" value="P:adenylate cyclase-activating G protein-coupled receptor signaling pathway"/>
    <property type="evidence" value="ECO:0007669"/>
    <property type="project" value="TreeGrafter"/>
</dbReference>
<dbReference type="PRINTS" id="PR02001">
    <property type="entry name" value="GCR1CAMPR"/>
</dbReference>
<accession>A0A6A3KTM3</accession>
<reference evidence="11 12" key="1">
    <citation type="submission" date="2018-09" db="EMBL/GenBank/DDBJ databases">
        <title>Genomic investigation of the strawberry pathogen Phytophthora fragariae indicates pathogenicity is determined by transcriptional variation in three key races.</title>
        <authorList>
            <person name="Adams T.M."/>
            <person name="Armitage A.D."/>
            <person name="Sobczyk M.K."/>
            <person name="Bates H.J."/>
            <person name="Dunwell J.M."/>
            <person name="Nellist C.F."/>
            <person name="Harrison R.J."/>
        </authorList>
    </citation>
    <scope>NUCLEOTIDE SEQUENCE [LARGE SCALE GENOMIC DNA]</scope>
    <source>
        <strain evidence="10 12">ONT-3</strain>
        <strain evidence="9 11">SCRP245</strain>
    </source>
</reference>
<evidence type="ECO:0000256" key="5">
    <source>
        <dbReference type="ARBA" id="ARBA00023136"/>
    </source>
</evidence>
<dbReference type="AlphaFoldDB" id="A0A6A3KTM3"/>
<dbReference type="Pfam" id="PF00002">
    <property type="entry name" value="7tm_2"/>
    <property type="match status" value="1"/>
</dbReference>
<dbReference type="GO" id="GO:0005886">
    <property type="term" value="C:plasma membrane"/>
    <property type="evidence" value="ECO:0007669"/>
    <property type="project" value="TreeGrafter"/>
</dbReference>
<feature type="transmembrane region" description="Helical" evidence="7">
    <location>
        <begin position="239"/>
        <end position="260"/>
    </location>
</feature>
<keyword evidence="3 7" id="KW-0812">Transmembrane</keyword>
<dbReference type="PROSITE" id="PS50261">
    <property type="entry name" value="G_PROTEIN_RECEP_F2_4"/>
    <property type="match status" value="1"/>
</dbReference>
<dbReference type="GO" id="GO:0007166">
    <property type="term" value="P:cell surface receptor signaling pathway"/>
    <property type="evidence" value="ECO:0007669"/>
    <property type="project" value="InterPro"/>
</dbReference>
<evidence type="ECO:0000256" key="6">
    <source>
        <dbReference type="ARBA" id="ARBA00023170"/>
    </source>
</evidence>
<dbReference type="PANTHER" id="PTHR23112:SF0">
    <property type="entry name" value="TRANSMEMBRANE PROTEIN 116"/>
    <property type="match status" value="1"/>
</dbReference>
<keyword evidence="4 7" id="KW-1133">Transmembrane helix</keyword>
<evidence type="ECO:0000313" key="10">
    <source>
        <dbReference type="EMBL" id="KAE9112439.1"/>
    </source>
</evidence>
<dbReference type="Proteomes" id="UP000488956">
    <property type="component" value="Unassembled WGS sequence"/>
</dbReference>
<feature type="transmembrane region" description="Helical" evidence="7">
    <location>
        <begin position="58"/>
        <end position="81"/>
    </location>
</feature>
<dbReference type="InterPro" id="IPR022343">
    <property type="entry name" value="GCR1-cAMP_receptor"/>
</dbReference>
<evidence type="ECO:0000256" key="1">
    <source>
        <dbReference type="ARBA" id="ARBA00004141"/>
    </source>
</evidence>
<feature type="transmembrane region" description="Helical" evidence="7">
    <location>
        <begin position="24"/>
        <end position="46"/>
    </location>
</feature>
<feature type="transmembrane region" description="Helical" evidence="7">
    <location>
        <begin position="138"/>
        <end position="156"/>
    </location>
</feature>
<keyword evidence="6" id="KW-0675">Receptor</keyword>
<dbReference type="Gene3D" id="1.20.1070.10">
    <property type="entry name" value="Rhodopsin 7-helix transmembrane proteins"/>
    <property type="match status" value="1"/>
</dbReference>
<dbReference type="GO" id="GO:0004930">
    <property type="term" value="F:G protein-coupled receptor activity"/>
    <property type="evidence" value="ECO:0007669"/>
    <property type="project" value="InterPro"/>
</dbReference>
<protein>
    <recommendedName>
        <fullName evidence="8">G-protein coupled receptors family 2 profile 2 domain-containing protein</fullName>
    </recommendedName>
</protein>
<evidence type="ECO:0000259" key="8">
    <source>
        <dbReference type="PROSITE" id="PS50261"/>
    </source>
</evidence>
<dbReference type="InterPro" id="IPR017981">
    <property type="entry name" value="GPCR_2-like_7TM"/>
</dbReference>
<dbReference type="EMBL" id="QXFW01000487">
    <property type="protein sequence ID" value="KAE9010762.1"/>
    <property type="molecule type" value="Genomic_DNA"/>
</dbReference>
<keyword evidence="5 7" id="KW-0472">Membrane</keyword>
<gene>
    <name evidence="10" type="ORF">PF010_g10450</name>
    <name evidence="9" type="ORF">PF011_g9684</name>
</gene>
<evidence type="ECO:0000256" key="7">
    <source>
        <dbReference type="SAM" id="Phobius"/>
    </source>
</evidence>
<comment type="caution">
    <text evidence="9">The sequence shown here is derived from an EMBL/GenBank/DDBJ whole genome shotgun (WGS) entry which is preliminary data.</text>
</comment>
<evidence type="ECO:0000313" key="9">
    <source>
        <dbReference type="EMBL" id="KAE9010762.1"/>
    </source>
</evidence>
<comment type="similarity">
    <text evidence="2">Belongs to the G-protein coupled receptor Fz/Smo family.</text>
</comment>
<feature type="transmembrane region" description="Helical" evidence="7">
    <location>
        <begin position="206"/>
        <end position="227"/>
    </location>
</feature>